<dbReference type="PANTHER" id="PTHR43327:SF2">
    <property type="entry name" value="MODULATOR OF FTSH PROTEASE HFLK"/>
    <property type="match status" value="1"/>
</dbReference>
<evidence type="ECO:0000259" key="8">
    <source>
        <dbReference type="SMART" id="SM00244"/>
    </source>
</evidence>
<dbReference type="CDD" id="cd03404">
    <property type="entry name" value="SPFH_HflK"/>
    <property type="match status" value="1"/>
</dbReference>
<dbReference type="InterPro" id="IPR020980">
    <property type="entry name" value="Membrane_HflK_N"/>
</dbReference>
<keyword evidence="3 6" id="KW-0812">Transmembrane</keyword>
<dbReference type="Pfam" id="PF12221">
    <property type="entry name" value="HflK_N"/>
    <property type="match status" value="1"/>
</dbReference>
<evidence type="ECO:0000256" key="7">
    <source>
        <dbReference type="SAM" id="MobiDB-lite"/>
    </source>
</evidence>
<evidence type="ECO:0000256" key="3">
    <source>
        <dbReference type="ARBA" id="ARBA00022692"/>
    </source>
</evidence>
<reference evidence="9 10" key="1">
    <citation type="submission" date="2020-07" db="EMBL/GenBank/DDBJ databases">
        <title>Genomic Encyclopedia of Type Strains, Phase IV (KMG-V): Genome sequencing to study the core and pangenomes of soil and plant-associated prokaryotes.</title>
        <authorList>
            <person name="Whitman W."/>
        </authorList>
    </citation>
    <scope>NUCLEOTIDE SEQUENCE [LARGE SCALE GENOMIC DNA]</scope>
    <source>
        <strain evidence="9 10">RH2WT43</strain>
    </source>
</reference>
<proteinExistence type="inferred from homology"/>
<keyword evidence="4 6" id="KW-1133">Transmembrane helix</keyword>
<dbReference type="NCBIfam" id="TIGR01933">
    <property type="entry name" value="hflK"/>
    <property type="match status" value="1"/>
</dbReference>
<dbReference type="Gene3D" id="3.30.479.30">
    <property type="entry name" value="Band 7 domain"/>
    <property type="match status" value="1"/>
</dbReference>
<sequence>MAWNEPGSGKQRDPWKDGGGNGPSPDFDAVARRVRDFFNRLFGGGGGGIAVALFGAFIAWCAWDSMVRVNASDTGVVLRFGQYSRSMMPGINFKFPRPIESVITVPIGSAPQMSDQVRMLTRDENIVMVDFNVQYRITDARQYLFGVRDPDATLGQAAESAVRTVIGGSDMDSILLGSRNELMGEAKKLLQATLDQYRTGLAVSDLNVKNIRPPSEVKGAFDEANSAIQDKTKLVEEARAYASQVVPEARGDAARVRARAEGDKSTRIARAEGDAQRFALVEAQYRAAPEVTRKRLYLETIEQVVANTSKVVDLTTGKNIINLPAADVRIPAATVVTPETGKGDR</sequence>
<dbReference type="InterPro" id="IPR036013">
    <property type="entry name" value="Band_7/SPFH_dom_sf"/>
</dbReference>
<comment type="subcellular location">
    <subcellularLocation>
        <location evidence="1">Membrane</location>
        <topology evidence="1">Single-pass membrane protein</topology>
    </subcellularLocation>
</comment>
<protein>
    <recommendedName>
        <fullName evidence="6">Protein HflK</fullName>
    </recommendedName>
</protein>
<name>A0A839EQ44_9GAMM</name>
<dbReference type="GO" id="GO:0006508">
    <property type="term" value="P:proteolysis"/>
    <property type="evidence" value="ECO:0007669"/>
    <property type="project" value="UniProtKB-KW"/>
</dbReference>
<dbReference type="RefSeq" id="WP_182528973.1">
    <property type="nucleotide sequence ID" value="NZ_JACGXL010000001.1"/>
</dbReference>
<dbReference type="InterPro" id="IPR010201">
    <property type="entry name" value="HflK"/>
</dbReference>
<comment type="similarity">
    <text evidence="2 6">Belongs to the band 7/mec-2 family. HflK subfamily.</text>
</comment>
<keyword evidence="9" id="KW-0645">Protease</keyword>
<accession>A0A839EQ44</accession>
<organism evidence="9 10">
    <name type="scientific">Dokdonella fugitiva</name>
    <dbReference type="NCBI Taxonomy" id="328517"/>
    <lineage>
        <taxon>Bacteria</taxon>
        <taxon>Pseudomonadati</taxon>
        <taxon>Pseudomonadota</taxon>
        <taxon>Gammaproteobacteria</taxon>
        <taxon>Lysobacterales</taxon>
        <taxon>Rhodanobacteraceae</taxon>
        <taxon>Dokdonella</taxon>
    </lineage>
</organism>
<dbReference type="AlphaFoldDB" id="A0A839EQ44"/>
<dbReference type="SUPFAM" id="SSF117892">
    <property type="entry name" value="Band 7/SPFH domain"/>
    <property type="match status" value="1"/>
</dbReference>
<keyword evidence="10" id="KW-1185">Reference proteome</keyword>
<dbReference type="GO" id="GO:0016020">
    <property type="term" value="C:membrane"/>
    <property type="evidence" value="ECO:0007669"/>
    <property type="project" value="UniProtKB-SubCell"/>
</dbReference>
<dbReference type="SMART" id="SM00244">
    <property type="entry name" value="PHB"/>
    <property type="match status" value="1"/>
</dbReference>
<dbReference type="Pfam" id="PF01145">
    <property type="entry name" value="Band_7"/>
    <property type="match status" value="1"/>
</dbReference>
<evidence type="ECO:0000313" key="10">
    <source>
        <dbReference type="Proteomes" id="UP000550401"/>
    </source>
</evidence>
<evidence type="ECO:0000256" key="5">
    <source>
        <dbReference type="ARBA" id="ARBA00023136"/>
    </source>
</evidence>
<dbReference type="PANTHER" id="PTHR43327">
    <property type="entry name" value="STOMATIN-LIKE PROTEIN 2, MITOCHONDRIAL"/>
    <property type="match status" value="1"/>
</dbReference>
<dbReference type="Proteomes" id="UP000550401">
    <property type="component" value="Unassembled WGS sequence"/>
</dbReference>
<evidence type="ECO:0000256" key="2">
    <source>
        <dbReference type="ARBA" id="ARBA00006971"/>
    </source>
</evidence>
<keyword evidence="5 6" id="KW-0472">Membrane</keyword>
<comment type="caution">
    <text evidence="9">The sequence shown here is derived from an EMBL/GenBank/DDBJ whole genome shotgun (WGS) entry which is preliminary data.</text>
</comment>
<evidence type="ECO:0000256" key="6">
    <source>
        <dbReference type="RuleBase" id="RU364113"/>
    </source>
</evidence>
<comment type="function">
    <text evidence="6">HflC and HflK could encode or regulate a protease.</text>
</comment>
<dbReference type="InterPro" id="IPR050710">
    <property type="entry name" value="Band7/mec-2_domain"/>
</dbReference>
<gene>
    <name evidence="9" type="ORF">FHW12_000036</name>
</gene>
<dbReference type="InterPro" id="IPR001972">
    <property type="entry name" value="Stomatin_HflK_fam"/>
</dbReference>
<evidence type="ECO:0000313" key="9">
    <source>
        <dbReference type="EMBL" id="MBA8885845.1"/>
    </source>
</evidence>
<dbReference type="InterPro" id="IPR001107">
    <property type="entry name" value="Band_7"/>
</dbReference>
<evidence type="ECO:0000256" key="1">
    <source>
        <dbReference type="ARBA" id="ARBA00004167"/>
    </source>
</evidence>
<evidence type="ECO:0000256" key="4">
    <source>
        <dbReference type="ARBA" id="ARBA00022989"/>
    </source>
</evidence>
<keyword evidence="9" id="KW-0378">Hydrolase</keyword>
<feature type="domain" description="Band 7" evidence="8">
    <location>
        <begin position="64"/>
        <end position="225"/>
    </location>
</feature>
<feature type="region of interest" description="Disordered" evidence="7">
    <location>
        <begin position="1"/>
        <end position="26"/>
    </location>
</feature>
<feature type="transmembrane region" description="Helical" evidence="6">
    <location>
        <begin position="41"/>
        <end position="60"/>
    </location>
</feature>
<dbReference type="EMBL" id="JACGXL010000001">
    <property type="protein sequence ID" value="MBA8885845.1"/>
    <property type="molecule type" value="Genomic_DNA"/>
</dbReference>
<dbReference type="GO" id="GO:0008233">
    <property type="term" value="F:peptidase activity"/>
    <property type="evidence" value="ECO:0007669"/>
    <property type="project" value="UniProtKB-KW"/>
</dbReference>
<comment type="subunit">
    <text evidence="6">HflC and HflK may interact to form a multimeric complex.</text>
</comment>
<dbReference type="PRINTS" id="PR00721">
    <property type="entry name" value="STOMATIN"/>
</dbReference>